<protein>
    <submittedName>
        <fullName evidence="2">Tetratricopeptide repeat-containing protein</fullName>
    </submittedName>
</protein>
<sequence length="322" mass="35590">MVILGGCANRPQWPDQTSSAVSPIASSRSSDLDLDQRLILEQVPFYAQEKYQCGPASLAMMLNAQGLTTEPDQLKDLVYLPGREGSLQVELVAAGRSHGMVVYELDGSLQSLLTEVAAGHPVMVMQNLRFNWWPQWHFAVVTGFDREKRNIILHTGTRELHEEAVEVFMATWNRTENWAVVMLPPGQLPATAEPIDYLMAVNDLETTGHWDTASEAYRTAERAWPDQPAAILGQGNIAWQAGDWAEATRHYLRLTSEFPDLAAGWHNLAQSLARQGCESPARNAAECAFSLKPDRFSLEMPAISSGVSAECPSVDCPDTERP</sequence>
<dbReference type="SUPFAM" id="SSF48452">
    <property type="entry name" value="TPR-like"/>
    <property type="match status" value="1"/>
</dbReference>
<dbReference type="Gene3D" id="1.25.40.10">
    <property type="entry name" value="Tetratricopeptide repeat domain"/>
    <property type="match status" value="1"/>
</dbReference>
<dbReference type="Pfam" id="PF13432">
    <property type="entry name" value="TPR_16"/>
    <property type="match status" value="1"/>
</dbReference>
<dbReference type="InterPro" id="IPR039563">
    <property type="entry name" value="Peptidase_C39_single_dom"/>
</dbReference>
<dbReference type="NCBIfam" id="NF033920">
    <property type="entry name" value="C39_PA2778_fam"/>
    <property type="match status" value="1"/>
</dbReference>
<dbReference type="OrthoDB" id="5611441at2"/>
<dbReference type="EMBL" id="FOYW01000001">
    <property type="protein sequence ID" value="SFR64831.1"/>
    <property type="molecule type" value="Genomic_DNA"/>
</dbReference>
<proteinExistence type="predicted"/>
<dbReference type="AlphaFoldDB" id="A0A1I6IDQ7"/>
<feature type="domain" description="Peptidase C39-like" evidence="1">
    <location>
        <begin position="42"/>
        <end position="153"/>
    </location>
</feature>
<dbReference type="InterPro" id="IPR011990">
    <property type="entry name" value="TPR-like_helical_dom_sf"/>
</dbReference>
<gene>
    <name evidence="2" type="ORF">SAMN05216203_2150</name>
</gene>
<reference evidence="2 3" key="1">
    <citation type="submission" date="2016-10" db="EMBL/GenBank/DDBJ databases">
        <authorList>
            <person name="de Groot N.N."/>
        </authorList>
    </citation>
    <scope>NUCLEOTIDE SEQUENCE [LARGE SCALE GENOMIC DNA]</scope>
    <source>
        <strain evidence="2 3">CGMCC 1.9167</strain>
    </source>
</reference>
<evidence type="ECO:0000259" key="1">
    <source>
        <dbReference type="Pfam" id="PF13529"/>
    </source>
</evidence>
<dbReference type="Gene3D" id="3.90.70.10">
    <property type="entry name" value="Cysteine proteinases"/>
    <property type="match status" value="1"/>
</dbReference>
<dbReference type="InterPro" id="IPR039564">
    <property type="entry name" value="Peptidase_C39-like"/>
</dbReference>
<evidence type="ECO:0000313" key="2">
    <source>
        <dbReference type="EMBL" id="SFR64831.1"/>
    </source>
</evidence>
<accession>A0A1I6IDQ7</accession>
<organism evidence="2 3">
    <name type="scientific">Marinobacter daqiaonensis</name>
    <dbReference type="NCBI Taxonomy" id="650891"/>
    <lineage>
        <taxon>Bacteria</taxon>
        <taxon>Pseudomonadati</taxon>
        <taxon>Pseudomonadota</taxon>
        <taxon>Gammaproteobacteria</taxon>
        <taxon>Pseudomonadales</taxon>
        <taxon>Marinobacteraceae</taxon>
        <taxon>Marinobacter</taxon>
    </lineage>
</organism>
<dbReference type="CDD" id="cd02549">
    <property type="entry name" value="Peptidase_C39A"/>
    <property type="match status" value="1"/>
</dbReference>
<dbReference type="Pfam" id="PF13529">
    <property type="entry name" value="Peptidase_C39_2"/>
    <property type="match status" value="1"/>
</dbReference>
<evidence type="ECO:0000313" key="3">
    <source>
        <dbReference type="Proteomes" id="UP000198644"/>
    </source>
</evidence>
<dbReference type="STRING" id="650891.SAMN05216203_2150"/>
<dbReference type="Proteomes" id="UP000198644">
    <property type="component" value="Unassembled WGS sequence"/>
</dbReference>
<name>A0A1I6IDQ7_9GAMM</name>
<keyword evidence="3" id="KW-1185">Reference proteome</keyword>